<dbReference type="EMBL" id="JABEXW010000591">
    <property type="protein sequence ID" value="KAF4961885.1"/>
    <property type="molecule type" value="Genomic_DNA"/>
</dbReference>
<dbReference type="Pfam" id="PF04082">
    <property type="entry name" value="Fungal_trans"/>
    <property type="match status" value="1"/>
</dbReference>
<dbReference type="Proteomes" id="UP000622797">
    <property type="component" value="Unassembled WGS sequence"/>
</dbReference>
<dbReference type="GO" id="GO:0005634">
    <property type="term" value="C:nucleus"/>
    <property type="evidence" value="ECO:0007669"/>
    <property type="project" value="UniProtKB-SubCell"/>
</dbReference>
<feature type="domain" description="Xylanolytic transcriptional activator regulatory" evidence="3">
    <location>
        <begin position="62"/>
        <end position="135"/>
    </location>
</feature>
<dbReference type="CDD" id="cd12148">
    <property type="entry name" value="fungal_TF_MHR"/>
    <property type="match status" value="1"/>
</dbReference>
<protein>
    <recommendedName>
        <fullName evidence="3">Xylanolytic transcriptional activator regulatory domain-containing protein</fullName>
    </recommendedName>
</protein>
<dbReference type="PANTHER" id="PTHR31001">
    <property type="entry name" value="UNCHARACTERIZED TRANSCRIPTIONAL REGULATORY PROTEIN"/>
    <property type="match status" value="1"/>
</dbReference>
<reference evidence="4" key="2">
    <citation type="submission" date="2020-05" db="EMBL/GenBank/DDBJ databases">
        <authorList>
            <person name="Kim H.-S."/>
            <person name="Proctor R.H."/>
            <person name="Brown D.W."/>
        </authorList>
    </citation>
    <scope>NUCLEOTIDE SEQUENCE</scope>
    <source>
        <strain evidence="4">NRRL 20472</strain>
    </source>
</reference>
<evidence type="ECO:0000259" key="3">
    <source>
        <dbReference type="SMART" id="SM00906"/>
    </source>
</evidence>
<reference evidence="4" key="1">
    <citation type="journal article" date="2020" name="BMC Genomics">
        <title>Correction to: Identification and distribution of gene clusters required for synthesis of sphingolipid metabolism inhibitors in diverse species of the filamentous fungus Fusarium.</title>
        <authorList>
            <person name="Kim H.S."/>
            <person name="Lohmar J.M."/>
            <person name="Busman M."/>
            <person name="Brown D.W."/>
            <person name="Naumann T.A."/>
            <person name="Divon H.H."/>
            <person name="Lysoe E."/>
            <person name="Uhlig S."/>
            <person name="Proctor R.H."/>
        </authorList>
    </citation>
    <scope>NUCLEOTIDE SEQUENCE</scope>
    <source>
        <strain evidence="4">NRRL 20472</strain>
    </source>
</reference>
<evidence type="ECO:0000256" key="1">
    <source>
        <dbReference type="ARBA" id="ARBA00004123"/>
    </source>
</evidence>
<name>A0A8H4TPQ3_9HYPO</name>
<dbReference type="InterPro" id="IPR007219">
    <property type="entry name" value="XnlR_reg_dom"/>
</dbReference>
<dbReference type="SMART" id="SM00906">
    <property type="entry name" value="Fungal_trans"/>
    <property type="match status" value="1"/>
</dbReference>
<evidence type="ECO:0000313" key="4">
    <source>
        <dbReference type="EMBL" id="KAF4961885.1"/>
    </source>
</evidence>
<dbReference type="InterPro" id="IPR050613">
    <property type="entry name" value="Sec_Metabolite_Reg"/>
</dbReference>
<dbReference type="PANTHER" id="PTHR31001:SF91">
    <property type="entry name" value="ZN(II)2CYS6 TRANSCRIPTION FACTOR (EUROFUNG)"/>
    <property type="match status" value="1"/>
</dbReference>
<comment type="subcellular location">
    <subcellularLocation>
        <location evidence="1">Nucleus</location>
    </subcellularLocation>
</comment>
<evidence type="ECO:0000313" key="5">
    <source>
        <dbReference type="Proteomes" id="UP000622797"/>
    </source>
</evidence>
<keyword evidence="2" id="KW-0539">Nucleus</keyword>
<dbReference type="GO" id="GO:0008270">
    <property type="term" value="F:zinc ion binding"/>
    <property type="evidence" value="ECO:0007669"/>
    <property type="project" value="InterPro"/>
</dbReference>
<gene>
    <name evidence="4" type="ORF">FSARC_10004</name>
</gene>
<dbReference type="OrthoDB" id="435881at2759"/>
<dbReference type="GO" id="GO:0003677">
    <property type="term" value="F:DNA binding"/>
    <property type="evidence" value="ECO:0007669"/>
    <property type="project" value="InterPro"/>
</dbReference>
<accession>A0A8H4TPQ3</accession>
<keyword evidence="5" id="KW-1185">Reference proteome</keyword>
<evidence type="ECO:0000256" key="2">
    <source>
        <dbReference type="ARBA" id="ARBA00023242"/>
    </source>
</evidence>
<sequence>MPASECMTVLKQQKVDLLQQYRSGVEHALLKANFLHSSDLLVLQALVVFLTFVRNSDNEPDMQTLTSLAVGNAMRMGLHCEEAASHLSTFEVEMRRRLWWQVYVLDVRIAMECGVAPNIIDQTFNTKKPLNISDSTLDPLADTLPQEVTGKTQMTLTLIRIQTSELTRQILFSDNFNKANGYPALSQAQKCVMIDAMQSMIETRHLVHYSSQIPLDIIASATARLLFAKLKVMVCRPQANQGRGNPFRENYLALCLEVLKESHMVKSYKSGRPWSWLFETCVEWDTLAYVLLDLCVAPSSTNSVATWSLVEDIYKEWQGDANLVDDRRWPHIEALWSEAATAKGKASGAQSPLASQSISSDAPNSSFSSAALLSTNEQHGYGLTVGTDASNEPEWFASRSPGTFDAISSVSGTEEDTPVSLSELPGAGTSCEWSVSLFEKYWQITE</sequence>
<dbReference type="GO" id="GO:0006351">
    <property type="term" value="P:DNA-templated transcription"/>
    <property type="evidence" value="ECO:0007669"/>
    <property type="project" value="InterPro"/>
</dbReference>
<organism evidence="4 5">
    <name type="scientific">Fusarium sarcochroum</name>
    <dbReference type="NCBI Taxonomy" id="1208366"/>
    <lineage>
        <taxon>Eukaryota</taxon>
        <taxon>Fungi</taxon>
        <taxon>Dikarya</taxon>
        <taxon>Ascomycota</taxon>
        <taxon>Pezizomycotina</taxon>
        <taxon>Sordariomycetes</taxon>
        <taxon>Hypocreomycetidae</taxon>
        <taxon>Hypocreales</taxon>
        <taxon>Nectriaceae</taxon>
        <taxon>Fusarium</taxon>
        <taxon>Fusarium lateritium species complex</taxon>
    </lineage>
</organism>
<comment type="caution">
    <text evidence="4">The sequence shown here is derived from an EMBL/GenBank/DDBJ whole genome shotgun (WGS) entry which is preliminary data.</text>
</comment>
<dbReference type="AlphaFoldDB" id="A0A8H4TPQ3"/>
<proteinExistence type="predicted"/>